<dbReference type="Pfam" id="PF00326">
    <property type="entry name" value="Peptidase_S9"/>
    <property type="match status" value="1"/>
</dbReference>
<gene>
    <name evidence="2" type="ORF">H9800_05875</name>
</gene>
<comment type="caution">
    <text evidence="2">The sequence shown here is derived from an EMBL/GenBank/DDBJ whole genome shotgun (WGS) entry which is preliminary data.</text>
</comment>
<reference evidence="2" key="2">
    <citation type="submission" date="2021-04" db="EMBL/GenBank/DDBJ databases">
        <authorList>
            <person name="Gilroy R."/>
        </authorList>
    </citation>
    <scope>NUCLEOTIDE SEQUENCE</scope>
    <source>
        <strain evidence="2">ChiHjej8B7-3636</strain>
    </source>
</reference>
<dbReference type="EMBL" id="DXAM01000082">
    <property type="protein sequence ID" value="HJA04373.1"/>
    <property type="molecule type" value="Genomic_DNA"/>
</dbReference>
<dbReference type="Proteomes" id="UP000824220">
    <property type="component" value="Unassembled WGS sequence"/>
</dbReference>
<dbReference type="PANTHER" id="PTHR43056">
    <property type="entry name" value="PEPTIDASE S9 PROLYL OLIGOPEPTIDASE"/>
    <property type="match status" value="1"/>
</dbReference>
<evidence type="ECO:0000313" key="2">
    <source>
        <dbReference type="EMBL" id="HJA04373.1"/>
    </source>
</evidence>
<evidence type="ECO:0000259" key="1">
    <source>
        <dbReference type="Pfam" id="PF00326"/>
    </source>
</evidence>
<dbReference type="GO" id="GO:0006508">
    <property type="term" value="P:proteolysis"/>
    <property type="evidence" value="ECO:0007669"/>
    <property type="project" value="InterPro"/>
</dbReference>
<evidence type="ECO:0000313" key="3">
    <source>
        <dbReference type="Proteomes" id="UP000824220"/>
    </source>
</evidence>
<dbReference type="Gene3D" id="3.40.50.1820">
    <property type="entry name" value="alpha/beta hydrolase"/>
    <property type="match status" value="1"/>
</dbReference>
<dbReference type="PANTHER" id="PTHR43056:SF5">
    <property type="entry name" value="PEPTIDASE S9 PROLYL OLIGOPEPTIDASE CATALYTIC DOMAIN-CONTAINING PROTEIN"/>
    <property type="match status" value="1"/>
</dbReference>
<proteinExistence type="predicted"/>
<dbReference type="SUPFAM" id="SSF82171">
    <property type="entry name" value="DPP6 N-terminal domain-like"/>
    <property type="match status" value="1"/>
</dbReference>
<reference evidence="2" key="1">
    <citation type="journal article" date="2021" name="PeerJ">
        <title>Extensive microbial diversity within the chicken gut microbiome revealed by metagenomics and culture.</title>
        <authorList>
            <person name="Gilroy R."/>
            <person name="Ravi A."/>
            <person name="Getino M."/>
            <person name="Pursley I."/>
            <person name="Horton D.L."/>
            <person name="Alikhan N.F."/>
            <person name="Baker D."/>
            <person name="Gharbi K."/>
            <person name="Hall N."/>
            <person name="Watson M."/>
            <person name="Adriaenssens E.M."/>
            <person name="Foster-Nyarko E."/>
            <person name="Jarju S."/>
            <person name="Secka A."/>
            <person name="Antonio M."/>
            <person name="Oren A."/>
            <person name="Chaudhuri R.R."/>
            <person name="La Ragione R."/>
            <person name="Hildebrand F."/>
            <person name="Pallen M.J."/>
        </authorList>
    </citation>
    <scope>NUCLEOTIDE SEQUENCE</scope>
    <source>
        <strain evidence="2">ChiHjej8B7-3636</strain>
    </source>
</reference>
<dbReference type="InterPro" id="IPR001375">
    <property type="entry name" value="Peptidase_S9_cat"/>
</dbReference>
<protein>
    <submittedName>
        <fullName evidence="2">Prolyl oligopeptidase family serine peptidase</fullName>
    </submittedName>
</protein>
<dbReference type="InterPro" id="IPR050585">
    <property type="entry name" value="Xaa-Pro_dipeptidyl-ppase/CocE"/>
</dbReference>
<feature type="domain" description="Peptidase S9 prolyl oligopeptidase catalytic" evidence="1">
    <location>
        <begin position="444"/>
        <end position="648"/>
    </location>
</feature>
<name>A0A9D2H4F4_9MICO</name>
<dbReference type="GO" id="GO:0008236">
    <property type="term" value="F:serine-type peptidase activity"/>
    <property type="evidence" value="ECO:0007669"/>
    <property type="project" value="InterPro"/>
</dbReference>
<dbReference type="SUPFAM" id="SSF53474">
    <property type="entry name" value="alpha/beta-Hydrolases"/>
    <property type="match status" value="1"/>
</dbReference>
<dbReference type="InterPro" id="IPR029058">
    <property type="entry name" value="AB_hydrolase_fold"/>
</dbReference>
<dbReference type="AlphaFoldDB" id="A0A9D2H4F4"/>
<accession>A0A9D2H4F4</accession>
<organism evidence="2 3">
    <name type="scientific">Candidatus Microbacterium stercoravium</name>
    <dbReference type="NCBI Taxonomy" id="2838697"/>
    <lineage>
        <taxon>Bacteria</taxon>
        <taxon>Bacillati</taxon>
        <taxon>Actinomycetota</taxon>
        <taxon>Actinomycetes</taxon>
        <taxon>Micrococcales</taxon>
        <taxon>Microbacteriaceae</taxon>
        <taxon>Microbacterium</taxon>
    </lineage>
</organism>
<sequence length="660" mass="70648">MGTNDRRAFGSWPSSIRPEDMPAGSLRLDRARYVGDDVWWAESVPSENGRTAILRAAGSDPVLRAPWSARSRVHEYGGGAWTLLDGERFAFVEQSDQRVYLAQPDSDPSPLTPADAHYAHGDLVWADGALWAVRETHGALRETPARDIVRIPLDGSGAHDPSAVISVVSGSDFLAYPAPRDGRIAWIAWDHPDMPWDAAELRVGTLENGRVTEWTRLAGGRGASHGENVSALQPEWTGEDELLFSQDPPTTAARADRTWTQRWNLFRVRFDDGLAHAAPEPIYAVDGDTGGPLWSLGARWYGSLDDGNIIAVVTEGRSRLVLIDPVSGSVAELETPLTGDVHVQAVRGRRALLTGAGAEVPGGLWELDVSARSLRPLRGGEVDLSSGVHSVAEPMTFPGPLGPVHTFYYAPTNGDLRGLEGELPPVLVLVHGGPTGHVTGDLSQASSFFTSRGIGVLDVNYGGSSGYGRAYRERLNGAWGLVDVQDVAAAAQGLVAKGLADPERLAIKGGSAGGWTVLCALADTDVFSAGISRYGVADLRMLLAETHDFEARYLDGLVGPMPEAEADYIERSPLTHPEKLRTPLLILQGTEDPVVPPSQSEALRDALAANAVPHAYLTFDGESHGFRRAETIIACFSNELAFLGQVLGFDTPGVEPVALS</sequence>